<protein>
    <submittedName>
        <fullName evidence="12">2,4-dienoyl-CoA reductase (NADPH2)</fullName>
    </submittedName>
</protein>
<reference evidence="12 13" key="1">
    <citation type="submission" date="2016-10" db="EMBL/GenBank/DDBJ databases">
        <authorList>
            <person name="de Groot N.N."/>
        </authorList>
    </citation>
    <scope>NUCLEOTIDE SEQUENCE [LARGE SCALE GENOMIC DNA]</scope>
    <source>
        <strain evidence="12 13">DSM 19981</strain>
    </source>
</reference>
<evidence type="ECO:0000256" key="7">
    <source>
        <dbReference type="ARBA" id="ARBA00023002"/>
    </source>
</evidence>
<evidence type="ECO:0000256" key="3">
    <source>
        <dbReference type="ARBA" id="ARBA00011048"/>
    </source>
</evidence>
<keyword evidence="8" id="KW-0408">Iron</keyword>
<dbReference type="STRING" id="1123062.SAMN02745775_101657"/>
<dbReference type="PANTHER" id="PTHR42917:SF2">
    <property type="entry name" value="2,4-DIENOYL-COA REDUCTASE [(2E)-ENOYL-COA-PRODUCING]"/>
    <property type="match status" value="1"/>
</dbReference>
<name>A0A1I3XU55_9PROT</name>
<evidence type="ECO:0000259" key="11">
    <source>
        <dbReference type="Pfam" id="PF07992"/>
    </source>
</evidence>
<dbReference type="GO" id="GO:0010181">
    <property type="term" value="F:FMN binding"/>
    <property type="evidence" value="ECO:0007669"/>
    <property type="project" value="InterPro"/>
</dbReference>
<dbReference type="PRINTS" id="PR00368">
    <property type="entry name" value="FADPNR"/>
</dbReference>
<evidence type="ECO:0000256" key="4">
    <source>
        <dbReference type="ARBA" id="ARBA00022630"/>
    </source>
</evidence>
<evidence type="ECO:0000256" key="8">
    <source>
        <dbReference type="ARBA" id="ARBA00023004"/>
    </source>
</evidence>
<dbReference type="Pfam" id="PF07992">
    <property type="entry name" value="Pyr_redox_2"/>
    <property type="match status" value="1"/>
</dbReference>
<accession>A0A1I3XU55</accession>
<dbReference type="SUPFAM" id="SSF51905">
    <property type="entry name" value="FAD/NAD(P)-binding domain"/>
    <property type="match status" value="1"/>
</dbReference>
<evidence type="ECO:0000313" key="12">
    <source>
        <dbReference type="EMBL" id="SFK23065.1"/>
    </source>
</evidence>
<dbReference type="Gene3D" id="3.40.50.720">
    <property type="entry name" value="NAD(P)-binding Rossmann-like Domain"/>
    <property type="match status" value="1"/>
</dbReference>
<dbReference type="InterPro" id="IPR051793">
    <property type="entry name" value="NADH:flavin_oxidoreductase"/>
</dbReference>
<keyword evidence="7" id="KW-0560">Oxidoreductase</keyword>
<dbReference type="CDD" id="cd02803">
    <property type="entry name" value="OYE_like_FMN_family"/>
    <property type="match status" value="1"/>
</dbReference>
<dbReference type="Pfam" id="PF00724">
    <property type="entry name" value="Oxidored_FMN"/>
    <property type="match status" value="1"/>
</dbReference>
<keyword evidence="13" id="KW-1185">Reference proteome</keyword>
<comment type="cofactor">
    <cofactor evidence="1">
        <name>FMN</name>
        <dbReference type="ChEBI" id="CHEBI:58210"/>
    </cofactor>
</comment>
<sequence>MDGGRVQAFPRLFTPVRIGAATSRNRVMRVATTSNLAEQNRVGDRMLAFYRTVAEGGAGVVVSEAARVHPGDAVTPQAIPLFDRGPIPGLRRLVDQVHKAGALFVFQMNHGGRQHLGRRVGTLLAPSAIPCPRSGGTPHALTTVEVEQMVEAFVSASLNAMETGADGVEVHGAQGHLIGQFVSPYTNKRDDRYGGSLENRLRFPTEILQGVRRRIGHRAIIGYRLAVEEFTDGGIDADQACEIAARLAREGLCDYVSLSQGNFNTIDTHLPDRHWPQESYRGIQAAVKRAVGDDCVVVQSTRVQTPEQAESIIASGDGDMVGLCRALIVDPEWANKARTGRAAEIRRCIACNQCWDWISSGEPIGCSTNPLAGREHFFGKLKQAVRSTVVVVGGGPAGMEAARTAADRGHRVVLFERDAVLGGKFRDASHFPLGGEVRHLTLFQEGALKRAGVELRLNEEATLAKIVAEQPHAVIVATGAQAVAPSLPGDGSVPVLAPTSIGDLASLRGGNAGRILMMDEDGYYWAAAIAEAVASLGKLMVTTRFFEPFRELPMVSRIATLRELDKAGAEFRTSMAPVRIEGGAVVLRHYLTGREGWVEDCAALLWIGQAQSRNGLVEALKRAGVERTHLVGDAYAPRRVAVALVEAQVAARAV</sequence>
<dbReference type="Gene3D" id="3.50.50.60">
    <property type="entry name" value="FAD/NAD(P)-binding domain"/>
    <property type="match status" value="1"/>
</dbReference>
<evidence type="ECO:0000313" key="13">
    <source>
        <dbReference type="Proteomes" id="UP000199473"/>
    </source>
</evidence>
<dbReference type="InterPro" id="IPR023753">
    <property type="entry name" value="FAD/NAD-binding_dom"/>
</dbReference>
<evidence type="ECO:0000256" key="5">
    <source>
        <dbReference type="ARBA" id="ARBA00022643"/>
    </source>
</evidence>
<dbReference type="SUPFAM" id="SSF51395">
    <property type="entry name" value="FMN-linked oxidoreductases"/>
    <property type="match status" value="1"/>
</dbReference>
<evidence type="ECO:0000256" key="2">
    <source>
        <dbReference type="ARBA" id="ARBA00001966"/>
    </source>
</evidence>
<dbReference type="GO" id="GO:0016491">
    <property type="term" value="F:oxidoreductase activity"/>
    <property type="evidence" value="ECO:0007669"/>
    <property type="project" value="UniProtKB-KW"/>
</dbReference>
<dbReference type="Gene3D" id="3.20.20.70">
    <property type="entry name" value="Aldolase class I"/>
    <property type="match status" value="1"/>
</dbReference>
<feature type="domain" description="FAD/NAD(P)-binding" evidence="11">
    <location>
        <begin position="388"/>
        <end position="627"/>
    </location>
</feature>
<proteinExistence type="inferred from homology"/>
<organism evidence="12 13">
    <name type="scientific">Falsiroseomonas stagni DSM 19981</name>
    <dbReference type="NCBI Taxonomy" id="1123062"/>
    <lineage>
        <taxon>Bacteria</taxon>
        <taxon>Pseudomonadati</taxon>
        <taxon>Pseudomonadota</taxon>
        <taxon>Alphaproteobacteria</taxon>
        <taxon>Acetobacterales</taxon>
        <taxon>Roseomonadaceae</taxon>
        <taxon>Falsiroseomonas</taxon>
    </lineage>
</organism>
<dbReference type="InterPro" id="IPR001155">
    <property type="entry name" value="OxRdtase_FMN_N"/>
</dbReference>
<feature type="domain" description="NADH:flavin oxidoreductase/NADH oxidase N-terminal" evidence="10">
    <location>
        <begin position="12"/>
        <end position="343"/>
    </location>
</feature>
<keyword evidence="6" id="KW-0479">Metal-binding</keyword>
<evidence type="ECO:0000256" key="9">
    <source>
        <dbReference type="ARBA" id="ARBA00023014"/>
    </source>
</evidence>
<evidence type="ECO:0000256" key="6">
    <source>
        <dbReference type="ARBA" id="ARBA00022723"/>
    </source>
</evidence>
<evidence type="ECO:0000259" key="10">
    <source>
        <dbReference type="Pfam" id="PF00724"/>
    </source>
</evidence>
<dbReference type="InterPro" id="IPR013785">
    <property type="entry name" value="Aldolase_TIM"/>
</dbReference>
<keyword evidence="4" id="KW-0285">Flavoprotein</keyword>
<dbReference type="InterPro" id="IPR036188">
    <property type="entry name" value="FAD/NAD-bd_sf"/>
</dbReference>
<comment type="cofactor">
    <cofactor evidence="2">
        <name>[4Fe-4S] cluster</name>
        <dbReference type="ChEBI" id="CHEBI:49883"/>
    </cofactor>
</comment>
<dbReference type="SUPFAM" id="SSF51971">
    <property type="entry name" value="Nucleotide-binding domain"/>
    <property type="match status" value="1"/>
</dbReference>
<dbReference type="GO" id="GO:0051536">
    <property type="term" value="F:iron-sulfur cluster binding"/>
    <property type="evidence" value="ECO:0007669"/>
    <property type="project" value="UniProtKB-KW"/>
</dbReference>
<gene>
    <name evidence="12" type="ORF">SAMN02745775_101657</name>
</gene>
<dbReference type="PANTHER" id="PTHR42917">
    <property type="entry name" value="2,4-DIENOYL-COA REDUCTASE"/>
    <property type="match status" value="1"/>
</dbReference>
<dbReference type="OrthoDB" id="9804454at2"/>
<dbReference type="EMBL" id="FOSQ01000001">
    <property type="protein sequence ID" value="SFK23065.1"/>
    <property type="molecule type" value="Genomic_DNA"/>
</dbReference>
<dbReference type="RefSeq" id="WP_092955406.1">
    <property type="nucleotide sequence ID" value="NZ_FOSQ01000001.1"/>
</dbReference>
<dbReference type="GO" id="GO:0046872">
    <property type="term" value="F:metal ion binding"/>
    <property type="evidence" value="ECO:0007669"/>
    <property type="project" value="UniProtKB-KW"/>
</dbReference>
<dbReference type="AlphaFoldDB" id="A0A1I3XU55"/>
<keyword evidence="5" id="KW-0288">FMN</keyword>
<keyword evidence="9" id="KW-0411">Iron-sulfur</keyword>
<comment type="similarity">
    <text evidence="3">In the N-terminal section; belongs to the NADH:flavin oxidoreductase/NADH oxidase family.</text>
</comment>
<evidence type="ECO:0000256" key="1">
    <source>
        <dbReference type="ARBA" id="ARBA00001917"/>
    </source>
</evidence>
<dbReference type="Proteomes" id="UP000199473">
    <property type="component" value="Unassembled WGS sequence"/>
</dbReference>